<evidence type="ECO:0000256" key="3">
    <source>
        <dbReference type="SAM" id="Phobius"/>
    </source>
</evidence>
<dbReference type="InterPro" id="IPR036737">
    <property type="entry name" value="OmpA-like_sf"/>
</dbReference>
<dbReference type="Pfam" id="PF00691">
    <property type="entry name" value="OmpA"/>
    <property type="match status" value="1"/>
</dbReference>
<dbReference type="NCBIfam" id="TIGR03350">
    <property type="entry name" value="type_VI_ompA"/>
    <property type="match status" value="1"/>
</dbReference>
<dbReference type="InterPro" id="IPR006665">
    <property type="entry name" value="OmpA-like"/>
</dbReference>
<evidence type="ECO:0000259" key="4">
    <source>
        <dbReference type="PROSITE" id="PS51123"/>
    </source>
</evidence>
<protein>
    <recommendedName>
        <fullName evidence="4">OmpA-like domain-containing protein</fullName>
    </recommendedName>
</protein>
<dbReference type="Gene3D" id="1.25.40.590">
    <property type="entry name" value="Type IV / VI secretion system, DotU"/>
    <property type="match status" value="1"/>
</dbReference>
<organism evidence="5 6">
    <name type="scientific">Mesorhizobium delmotii</name>
    <dbReference type="NCBI Taxonomy" id="1631247"/>
    <lineage>
        <taxon>Bacteria</taxon>
        <taxon>Pseudomonadati</taxon>
        <taxon>Pseudomonadota</taxon>
        <taxon>Alphaproteobacteria</taxon>
        <taxon>Hyphomicrobiales</taxon>
        <taxon>Phyllobacteriaceae</taxon>
        <taxon>Mesorhizobium</taxon>
    </lineage>
</organism>
<dbReference type="PANTHER" id="PTHR30329">
    <property type="entry name" value="STATOR ELEMENT OF FLAGELLAR MOTOR COMPLEX"/>
    <property type="match status" value="1"/>
</dbReference>
<dbReference type="Gene3D" id="3.30.1330.60">
    <property type="entry name" value="OmpA-like domain"/>
    <property type="match status" value="1"/>
</dbReference>
<dbReference type="InterPro" id="IPR050330">
    <property type="entry name" value="Bact_OuterMem_StrucFunc"/>
</dbReference>
<sequence>MSSKDDPFGPAGKTVIRAPRRAEKSAPAPQGPVPNSGQPGPSRVKDSTIFDPGVGRHAPPGWASGTVIYQGADPGAAAATGSFAVTPGIEQEILLNATDSVKYSAANQILAAAAPLLMLFGQLRLMPVERQAEQLAEHVAEAIEKFDRTMEKAGVPEEDARIAKFVLCETADDLIGNLPWPKRDAWAHHSMLSQFFHAVPTGSGFYEALNKVLSAPEAHYDLLELMHACLSLGFEGQYRGLSREDNNLERVRRDVYETLRYFRARADDDISPHWQSMAVSSAQSSARLPLWVVAAAASALLTAAFFALRVFITNEGEALAGRLLALDPSTPIAIERASVVPSAAPVKVAPPVAPTRSQIDRIHAALAKTIARGGLIVGTQGRFIVVEINNVLLFPSGRAEIKPEFAPIAADIAAALEPEPGPIMIVGHTDNVKPRKSSPFKSNFDLSIARAKAVAAMMAPRFSKPSRITVDGKGEDEPIADNATPEGRAQNRRVDLMIPKEETL</sequence>
<dbReference type="RefSeq" id="WP_123149496.1">
    <property type="nucleotide sequence ID" value="NZ_FUIG01000037.1"/>
</dbReference>
<keyword evidence="3" id="KW-0812">Transmembrane</keyword>
<feature type="transmembrane region" description="Helical" evidence="3">
    <location>
        <begin position="288"/>
        <end position="312"/>
    </location>
</feature>
<accession>A0A2P9AN26</accession>
<dbReference type="PROSITE" id="PS51123">
    <property type="entry name" value="OMPA_2"/>
    <property type="match status" value="1"/>
</dbReference>
<evidence type="ECO:0000256" key="2">
    <source>
        <dbReference type="SAM" id="MobiDB-lite"/>
    </source>
</evidence>
<dbReference type="Proteomes" id="UP000245698">
    <property type="component" value="Unassembled WGS sequence"/>
</dbReference>
<dbReference type="InterPro" id="IPR017732">
    <property type="entry name" value="T4/T6SS_DotU"/>
</dbReference>
<keyword evidence="6" id="KW-1185">Reference proteome</keyword>
<feature type="region of interest" description="Disordered" evidence="2">
    <location>
        <begin position="466"/>
        <end position="504"/>
    </location>
</feature>
<dbReference type="Pfam" id="PF09850">
    <property type="entry name" value="DotU"/>
    <property type="match status" value="1"/>
</dbReference>
<evidence type="ECO:0000313" key="5">
    <source>
        <dbReference type="EMBL" id="SJM32553.1"/>
    </source>
</evidence>
<feature type="domain" description="OmpA-like" evidence="4">
    <location>
        <begin position="381"/>
        <end position="502"/>
    </location>
</feature>
<evidence type="ECO:0000256" key="1">
    <source>
        <dbReference type="PROSITE-ProRule" id="PRU00473"/>
    </source>
</evidence>
<keyword evidence="1 3" id="KW-0472">Membrane</keyword>
<name>A0A2P9AN26_9HYPH</name>
<proteinExistence type="predicted"/>
<dbReference type="EMBL" id="FUIG01000037">
    <property type="protein sequence ID" value="SJM32553.1"/>
    <property type="molecule type" value="Genomic_DNA"/>
</dbReference>
<gene>
    <name evidence="5" type="ORF">BQ8482_30009</name>
</gene>
<feature type="region of interest" description="Disordered" evidence="2">
    <location>
        <begin position="1"/>
        <end position="56"/>
    </location>
</feature>
<dbReference type="PANTHER" id="PTHR30329:SF19">
    <property type="entry name" value="OUTER MEMBRANE PROTEIN, OMPA FAMILY"/>
    <property type="match status" value="1"/>
</dbReference>
<dbReference type="InterPro" id="IPR038522">
    <property type="entry name" value="T4/T6SS_DotU_sf"/>
</dbReference>
<dbReference type="SUPFAM" id="SSF103088">
    <property type="entry name" value="OmpA-like"/>
    <property type="match status" value="1"/>
</dbReference>
<dbReference type="CDD" id="cd07185">
    <property type="entry name" value="OmpA_C-like"/>
    <property type="match status" value="1"/>
</dbReference>
<keyword evidence="3" id="KW-1133">Transmembrane helix</keyword>
<evidence type="ECO:0000313" key="6">
    <source>
        <dbReference type="Proteomes" id="UP000245698"/>
    </source>
</evidence>
<dbReference type="NCBIfam" id="NF038228">
    <property type="entry name" value="IcmH_DotU_IVB"/>
    <property type="match status" value="1"/>
</dbReference>
<reference evidence="6" key="1">
    <citation type="submission" date="2016-12" db="EMBL/GenBank/DDBJ databases">
        <authorList>
            <person name="Brunel B."/>
        </authorList>
    </citation>
    <scope>NUCLEOTIDE SEQUENCE [LARGE SCALE GENOMIC DNA]</scope>
</reference>
<dbReference type="InterPro" id="IPR017733">
    <property type="entry name" value="OmpA-like_dom_proteobacteria"/>
</dbReference>
<dbReference type="GO" id="GO:0016020">
    <property type="term" value="C:membrane"/>
    <property type="evidence" value="ECO:0007669"/>
    <property type="project" value="UniProtKB-UniRule"/>
</dbReference>
<dbReference type="NCBIfam" id="TIGR03349">
    <property type="entry name" value="IV_VI_DotU"/>
    <property type="match status" value="1"/>
</dbReference>
<dbReference type="AlphaFoldDB" id="A0A2P9AN26"/>
<feature type="compositionally biased region" description="Basic and acidic residues" evidence="2">
    <location>
        <begin position="492"/>
        <end position="504"/>
    </location>
</feature>